<organism evidence="4 5">
    <name type="scientific">Streptomyces jumonjinensis</name>
    <dbReference type="NCBI Taxonomy" id="1945"/>
    <lineage>
        <taxon>Bacteria</taxon>
        <taxon>Bacillati</taxon>
        <taxon>Actinomycetota</taxon>
        <taxon>Actinomycetes</taxon>
        <taxon>Kitasatosporales</taxon>
        <taxon>Streptomycetaceae</taxon>
        <taxon>Streptomyces</taxon>
    </lineage>
</organism>
<evidence type="ECO:0000256" key="1">
    <source>
        <dbReference type="ARBA" id="ARBA00022450"/>
    </source>
</evidence>
<dbReference type="InterPro" id="IPR009081">
    <property type="entry name" value="PP-bd_ACP"/>
</dbReference>
<evidence type="ECO:0000313" key="5">
    <source>
        <dbReference type="Proteomes" id="UP000419138"/>
    </source>
</evidence>
<dbReference type="PROSITE" id="PS00012">
    <property type="entry name" value="PHOSPHOPANTETHEINE"/>
    <property type="match status" value="1"/>
</dbReference>
<dbReference type="Proteomes" id="UP000419138">
    <property type="component" value="Unassembled WGS sequence"/>
</dbReference>
<dbReference type="AlphaFoldDB" id="A0A646KLX4"/>
<dbReference type="InterPro" id="IPR006162">
    <property type="entry name" value="Ppantetheine_attach_site"/>
</dbReference>
<evidence type="ECO:0000313" key="4">
    <source>
        <dbReference type="EMBL" id="MQT03215.1"/>
    </source>
</evidence>
<dbReference type="PROSITE" id="PS50075">
    <property type="entry name" value="CARRIER"/>
    <property type="match status" value="1"/>
</dbReference>
<dbReference type="OrthoDB" id="4564178at2"/>
<dbReference type="Pfam" id="PF00550">
    <property type="entry name" value="PP-binding"/>
    <property type="match status" value="1"/>
</dbReference>
<sequence>MTTIIDERFARIREIVCDVLELDEDELTLYGSFVDEFGGDSLQAIEILSSLERAFGIVIDQSELARMVNLSAVADVVAESFGKQ</sequence>
<keyword evidence="2" id="KW-0597">Phosphoprotein</keyword>
<dbReference type="EMBL" id="VCLA01000166">
    <property type="protein sequence ID" value="MQT03215.1"/>
    <property type="molecule type" value="Genomic_DNA"/>
</dbReference>
<name>A0A646KLX4_STRJU</name>
<proteinExistence type="predicted"/>
<dbReference type="SUPFAM" id="SSF47336">
    <property type="entry name" value="ACP-like"/>
    <property type="match status" value="1"/>
</dbReference>
<dbReference type="RefSeq" id="WP_153524779.1">
    <property type="nucleotide sequence ID" value="NZ_JBEPDZ010000042.1"/>
</dbReference>
<feature type="domain" description="Carrier" evidence="3">
    <location>
        <begin position="6"/>
        <end position="81"/>
    </location>
</feature>
<dbReference type="InterPro" id="IPR036736">
    <property type="entry name" value="ACP-like_sf"/>
</dbReference>
<evidence type="ECO:0000259" key="3">
    <source>
        <dbReference type="PROSITE" id="PS50075"/>
    </source>
</evidence>
<keyword evidence="5" id="KW-1185">Reference proteome</keyword>
<reference evidence="4 5" key="1">
    <citation type="submission" date="2019-05" db="EMBL/GenBank/DDBJ databases">
        <title>Comparative genomics and metabolomics analyses of clavulanic acid producing Streptomyces species provides insight into specialized metabolism and evolution of beta-lactam biosynthetic gene clusters.</title>
        <authorList>
            <person name="Moore M.A."/>
            <person name="Cruz-Morales P."/>
            <person name="Barona Gomez F."/>
            <person name="Kapil T."/>
        </authorList>
    </citation>
    <scope>NUCLEOTIDE SEQUENCE [LARGE SCALE GENOMIC DNA]</scope>
    <source>
        <strain evidence="4 5">NRRL 5741</strain>
    </source>
</reference>
<dbReference type="Gene3D" id="1.10.1200.10">
    <property type="entry name" value="ACP-like"/>
    <property type="match status" value="1"/>
</dbReference>
<keyword evidence="1" id="KW-0596">Phosphopantetheine</keyword>
<protein>
    <submittedName>
        <fullName evidence="4">Acyl carrier protein</fullName>
    </submittedName>
</protein>
<evidence type="ECO:0000256" key="2">
    <source>
        <dbReference type="ARBA" id="ARBA00022553"/>
    </source>
</evidence>
<comment type="caution">
    <text evidence="4">The sequence shown here is derived from an EMBL/GenBank/DDBJ whole genome shotgun (WGS) entry which is preliminary data.</text>
</comment>
<gene>
    <name evidence="4" type="ORF">FF041_24390</name>
</gene>
<accession>A0A646KLX4</accession>